<dbReference type="InterPro" id="IPR009057">
    <property type="entry name" value="Homeodomain-like_sf"/>
</dbReference>
<sequence>MKMPRNYKRCTNWQSWTEEAMKKAISEVIEGRSGYRLASRQFAVPQSTLEDRVKKYRINNDLEQASKKGLGRFKTIFTDEHEYMMCQHIKELEAQLFGLTYTDFKFCI</sequence>
<proteinExistence type="predicted"/>
<dbReference type="Pfam" id="PF05225">
    <property type="entry name" value="HTH_psq"/>
    <property type="match status" value="1"/>
</dbReference>
<gene>
    <name evidence="3" type="ORF">JYU34_019790</name>
</gene>
<dbReference type="Gene3D" id="1.10.10.60">
    <property type="entry name" value="Homeodomain-like"/>
    <property type="match status" value="1"/>
</dbReference>
<evidence type="ECO:0000313" key="4">
    <source>
        <dbReference type="Proteomes" id="UP000823941"/>
    </source>
</evidence>
<comment type="caution">
    <text evidence="3">The sequence shown here is derived from an EMBL/GenBank/DDBJ whole genome shotgun (WGS) entry which is preliminary data.</text>
</comment>
<organism evidence="3 4">
    <name type="scientific">Plutella xylostella</name>
    <name type="common">Diamondback moth</name>
    <name type="synonym">Plutella maculipennis</name>
    <dbReference type="NCBI Taxonomy" id="51655"/>
    <lineage>
        <taxon>Eukaryota</taxon>
        <taxon>Metazoa</taxon>
        <taxon>Ecdysozoa</taxon>
        <taxon>Arthropoda</taxon>
        <taxon>Hexapoda</taxon>
        <taxon>Insecta</taxon>
        <taxon>Pterygota</taxon>
        <taxon>Neoptera</taxon>
        <taxon>Endopterygota</taxon>
        <taxon>Lepidoptera</taxon>
        <taxon>Glossata</taxon>
        <taxon>Ditrysia</taxon>
        <taxon>Yponomeutoidea</taxon>
        <taxon>Plutellidae</taxon>
        <taxon>Plutella</taxon>
    </lineage>
</organism>
<accession>A0ABQ7PVF6</accession>
<evidence type="ECO:0000313" key="3">
    <source>
        <dbReference type="EMBL" id="KAG7296911.1"/>
    </source>
</evidence>
<keyword evidence="4" id="KW-1185">Reference proteome</keyword>
<name>A0ABQ7PVF6_PLUXY</name>
<dbReference type="Proteomes" id="UP000823941">
    <property type="component" value="Chromosome 27"/>
</dbReference>
<evidence type="ECO:0000259" key="2">
    <source>
        <dbReference type="Pfam" id="PF05225"/>
    </source>
</evidence>
<evidence type="ECO:0000256" key="1">
    <source>
        <dbReference type="ARBA" id="ARBA00004123"/>
    </source>
</evidence>
<dbReference type="SUPFAM" id="SSF46689">
    <property type="entry name" value="Homeodomain-like"/>
    <property type="match status" value="1"/>
</dbReference>
<dbReference type="EMBL" id="JAHIBW010000027">
    <property type="protein sequence ID" value="KAG7296911.1"/>
    <property type="molecule type" value="Genomic_DNA"/>
</dbReference>
<feature type="domain" description="HTH psq-type" evidence="2">
    <location>
        <begin position="17"/>
        <end position="56"/>
    </location>
</feature>
<protein>
    <recommendedName>
        <fullName evidence="2">HTH psq-type domain-containing protein</fullName>
    </recommendedName>
</protein>
<reference evidence="3 4" key="1">
    <citation type="submission" date="2021-06" db="EMBL/GenBank/DDBJ databases">
        <title>A haploid diamondback moth (Plutella xylostella L.) genome assembly resolves 31 chromosomes and identifies a diamide resistance mutation.</title>
        <authorList>
            <person name="Ward C.M."/>
            <person name="Perry K.D."/>
            <person name="Baker G."/>
            <person name="Powis K."/>
            <person name="Heckel D.G."/>
            <person name="Baxter S.W."/>
        </authorList>
    </citation>
    <scope>NUCLEOTIDE SEQUENCE [LARGE SCALE GENOMIC DNA]</scope>
    <source>
        <strain evidence="3 4">LV</strain>
        <tissue evidence="3">Single pupa</tissue>
    </source>
</reference>
<comment type="subcellular location">
    <subcellularLocation>
        <location evidence="1">Nucleus</location>
    </subcellularLocation>
</comment>
<dbReference type="InterPro" id="IPR007889">
    <property type="entry name" value="HTH_Psq"/>
</dbReference>